<comment type="similarity">
    <text evidence="1">Belongs to the LysR transcriptional regulatory family.</text>
</comment>
<evidence type="ECO:0000256" key="1">
    <source>
        <dbReference type="ARBA" id="ARBA00009437"/>
    </source>
</evidence>
<sequence>MRICMDWSATTFDWNRARAFLVTAEEGSLSAAARALGLAQPTVGRQVEAFQDELGVVLFERAGHSLTLTPAGHALLDHARAMGEAAIGLSRVAYGQNDEIDGRVTIAASDAYAGILLPPILERLQAQEPRISVSIVVSNDAADLLRREADIAIRNFQPKEPDLIAKRLRTAHARFYASPDYVDALGEVTKPGELGSARFIGLDDTGLMLGMLQQLGFPITDDNIPLRTGNFLVMWALVKRGLGIGVLDDRIGDNDPDVVRVLPDMPPLEFPLFLVAHRDIHQSRRLRFVWDFLSVALR</sequence>
<evidence type="ECO:0000256" key="3">
    <source>
        <dbReference type="ARBA" id="ARBA00023125"/>
    </source>
</evidence>
<organism evidence="6 7">
    <name type="scientific">Maritimibacter dapengensis</name>
    <dbReference type="NCBI Taxonomy" id="2836868"/>
    <lineage>
        <taxon>Bacteria</taxon>
        <taxon>Pseudomonadati</taxon>
        <taxon>Pseudomonadota</taxon>
        <taxon>Alphaproteobacteria</taxon>
        <taxon>Rhodobacterales</taxon>
        <taxon>Roseobacteraceae</taxon>
        <taxon>Maritimibacter</taxon>
    </lineage>
</organism>
<gene>
    <name evidence="6" type="ORF">KJP28_12700</name>
</gene>
<protein>
    <submittedName>
        <fullName evidence="6">LysR family transcriptional regulator</fullName>
    </submittedName>
</protein>
<keyword evidence="3" id="KW-0238">DNA-binding</keyword>
<dbReference type="InterPro" id="IPR000847">
    <property type="entry name" value="LysR_HTH_N"/>
</dbReference>
<dbReference type="PROSITE" id="PS50931">
    <property type="entry name" value="HTH_LYSR"/>
    <property type="match status" value="1"/>
</dbReference>
<dbReference type="PANTHER" id="PTHR30537">
    <property type="entry name" value="HTH-TYPE TRANSCRIPTIONAL REGULATOR"/>
    <property type="match status" value="1"/>
</dbReference>
<evidence type="ECO:0000256" key="4">
    <source>
        <dbReference type="ARBA" id="ARBA00023163"/>
    </source>
</evidence>
<evidence type="ECO:0000313" key="6">
    <source>
        <dbReference type="EMBL" id="MBV7379784.1"/>
    </source>
</evidence>
<feature type="domain" description="HTH lysR-type" evidence="5">
    <location>
        <begin position="12"/>
        <end position="69"/>
    </location>
</feature>
<evidence type="ECO:0000259" key="5">
    <source>
        <dbReference type="PROSITE" id="PS50931"/>
    </source>
</evidence>
<evidence type="ECO:0000256" key="2">
    <source>
        <dbReference type="ARBA" id="ARBA00023015"/>
    </source>
</evidence>
<name>A0ABS6T3S7_9RHOB</name>
<dbReference type="InterPro" id="IPR058163">
    <property type="entry name" value="LysR-type_TF_proteobact-type"/>
</dbReference>
<keyword evidence="4" id="KW-0804">Transcription</keyword>
<proteinExistence type="inferred from homology"/>
<dbReference type="Pfam" id="PF03466">
    <property type="entry name" value="LysR_substrate"/>
    <property type="match status" value="1"/>
</dbReference>
<comment type="caution">
    <text evidence="6">The sequence shown here is derived from an EMBL/GenBank/DDBJ whole genome shotgun (WGS) entry which is preliminary data.</text>
</comment>
<dbReference type="PANTHER" id="PTHR30537:SF3">
    <property type="entry name" value="TRANSCRIPTIONAL REGULATORY PROTEIN"/>
    <property type="match status" value="1"/>
</dbReference>
<keyword evidence="7" id="KW-1185">Reference proteome</keyword>
<keyword evidence="2" id="KW-0805">Transcription regulation</keyword>
<dbReference type="Pfam" id="PF00126">
    <property type="entry name" value="HTH_1"/>
    <property type="match status" value="1"/>
</dbReference>
<dbReference type="EMBL" id="JAHUZE010000003">
    <property type="protein sequence ID" value="MBV7379784.1"/>
    <property type="molecule type" value="Genomic_DNA"/>
</dbReference>
<dbReference type="Proteomes" id="UP000756530">
    <property type="component" value="Unassembled WGS sequence"/>
</dbReference>
<evidence type="ECO:0000313" key="7">
    <source>
        <dbReference type="Proteomes" id="UP000756530"/>
    </source>
</evidence>
<dbReference type="InterPro" id="IPR005119">
    <property type="entry name" value="LysR_subst-bd"/>
</dbReference>
<reference evidence="6 7" key="1">
    <citation type="submission" date="2021-05" db="EMBL/GenBank/DDBJ databases">
        <title>Culturable bacteria isolated from Daya Bay.</title>
        <authorList>
            <person name="Zheng W."/>
            <person name="Yu S."/>
            <person name="Huang Y."/>
        </authorList>
    </citation>
    <scope>NUCLEOTIDE SEQUENCE [LARGE SCALE GENOMIC DNA]</scope>
    <source>
        <strain evidence="6 7">DP4N28-5</strain>
    </source>
</reference>
<accession>A0ABS6T3S7</accession>